<evidence type="ECO:0000256" key="1">
    <source>
        <dbReference type="ARBA" id="ARBA00023172"/>
    </source>
</evidence>
<dbReference type="Proteomes" id="UP001652700">
    <property type="component" value="Unplaced"/>
</dbReference>
<feature type="compositionally biased region" description="Acidic residues" evidence="2">
    <location>
        <begin position="248"/>
        <end position="257"/>
    </location>
</feature>
<organism evidence="3 4">
    <name type="scientific">Diabrotica virgifera virgifera</name>
    <name type="common">western corn rootworm</name>
    <dbReference type="NCBI Taxonomy" id="50390"/>
    <lineage>
        <taxon>Eukaryota</taxon>
        <taxon>Metazoa</taxon>
        <taxon>Ecdysozoa</taxon>
        <taxon>Arthropoda</taxon>
        <taxon>Hexapoda</taxon>
        <taxon>Insecta</taxon>
        <taxon>Pterygota</taxon>
        <taxon>Neoptera</taxon>
        <taxon>Endopterygota</taxon>
        <taxon>Coleoptera</taxon>
        <taxon>Polyphaga</taxon>
        <taxon>Cucujiformia</taxon>
        <taxon>Chrysomeloidea</taxon>
        <taxon>Chrysomelidae</taxon>
        <taxon>Galerucinae</taxon>
        <taxon>Diabroticina</taxon>
        <taxon>Diabroticites</taxon>
        <taxon>Diabrotica</taxon>
    </lineage>
</organism>
<dbReference type="SUPFAM" id="SSF56349">
    <property type="entry name" value="DNA breaking-rejoining enzymes"/>
    <property type="match status" value="1"/>
</dbReference>
<evidence type="ECO:0000256" key="2">
    <source>
        <dbReference type="SAM" id="MobiDB-lite"/>
    </source>
</evidence>
<protein>
    <submittedName>
        <fullName evidence="3">Uncharacterized protein</fullName>
    </submittedName>
</protein>
<accession>A0ABM5KFB0</accession>
<dbReference type="InterPro" id="IPR013762">
    <property type="entry name" value="Integrase-like_cat_sf"/>
</dbReference>
<feature type="compositionally biased region" description="Basic and acidic residues" evidence="2">
    <location>
        <begin position="225"/>
        <end position="240"/>
    </location>
</feature>
<evidence type="ECO:0000313" key="3">
    <source>
        <dbReference type="EnsemblMetazoa" id="XP_050508887.1"/>
    </source>
</evidence>
<keyword evidence="4" id="KW-1185">Reference proteome</keyword>
<dbReference type="PANTHER" id="PTHR33480:SF1">
    <property type="entry name" value="TYR RECOMBINASE DOMAIN-CONTAINING PROTEIN"/>
    <property type="match status" value="1"/>
</dbReference>
<dbReference type="Gene3D" id="1.10.443.10">
    <property type="entry name" value="Intergrase catalytic core"/>
    <property type="match status" value="1"/>
</dbReference>
<reference evidence="3" key="1">
    <citation type="submission" date="2025-05" db="UniProtKB">
        <authorList>
            <consortium name="EnsemblMetazoa"/>
        </authorList>
    </citation>
    <scope>IDENTIFICATION</scope>
</reference>
<dbReference type="RefSeq" id="XP_050508887.1">
    <property type="nucleotide sequence ID" value="XM_050652930.1"/>
</dbReference>
<name>A0ABM5KFB0_DIAVI</name>
<feature type="compositionally biased region" description="Basic and acidic residues" evidence="2">
    <location>
        <begin position="134"/>
        <end position="144"/>
    </location>
</feature>
<dbReference type="PANTHER" id="PTHR33480">
    <property type="entry name" value="SET DOMAIN-CONTAINING PROTEIN-RELATED"/>
    <property type="match status" value="1"/>
</dbReference>
<evidence type="ECO:0000313" key="4">
    <source>
        <dbReference type="Proteomes" id="UP001652700"/>
    </source>
</evidence>
<feature type="compositionally biased region" description="Basic and acidic residues" evidence="2">
    <location>
        <begin position="955"/>
        <end position="965"/>
    </location>
</feature>
<feature type="region of interest" description="Disordered" evidence="2">
    <location>
        <begin position="225"/>
        <end position="257"/>
    </location>
</feature>
<sequence>MPVFELASNDKGSRVANTFRKDHCLVWFMGRCHRRSMSWTDQYVTVNKDRYRSMITGYLVPEIKVRSLSDIRFQKYGVNCQMSRESMALPRKSFEKDYSNANKMGKSYFGPPSKTKQNAKKKTELLEPNTPFNKYDKEKKQDHLKPKANILLEPDVKLNDNIDNDSQPLNKTLDLYEFQENDLEEKASKSPEYDKLEEKTYTPLKAVNFDCYPILTKIDTNLNTDHRDYKDNEDFSESRDTSSYVPETEIESEGGEEETIIPIFKTINVTCPESTLTKDEPSEKPHISNIETNNSIVALSHRKNRVWDRKNFCPICFVEVSHFARHLERNHADESRVKNILSFPKGSNERKTLWDSLRKEGNFHLFREEKKVVAVRRPTEAQALDFDDFVVCENCSGVYKKNFFYKHAKKCQEKHTGTKCGRLNALTQSQTFLAASRCQNSFLSQSRLKKEVFCIMKADKISATAKNDILICLFGETHLKKHKRKQIVTVTSNKMRELARLLIALREFTPVQNLIDAMKPELFDDLVTATKVISGFSNADKSFKSSSLALHMGTTLKQVCDIINRMILKKSPLLTFKNPNEEKKSIRDLKTLLETSWANEISSLALKTMKEQQWEKPQILPVTSDVIKFNNFVKNQVEDSAKKLNKLLEKEGKQNDKNDLLPLYKTLAKGIMALLLILNRKRIGEIQYLEISTYKRSFAEPSVQKEIAESLTVSEKLLCRNFRRIITGGKGSKPVAILISPFLNEKIELMIKIREKIKLIPEDNKYIFANPNSSKGWFHGTSVIKQFAKNCGAKDPNSLTSTKFRKQTATILQIMDINNTDMEQLAIFMGHTKKTHEEWYRLPQDLYQTAKIAKLMIALNKGDVNIYKGKSLDDINIEENDYLEIENIEREVNEINEKELTEPTHSWSPKSNFSDVTDEKIEQANKNEKVSSKGKRKLFTDEMTHPMQNNKVTKRKEVPTTEKTESTSNAIARHRWTEKDKQNMLKYFTRFIKEKRVPKTADVQKFKKNKAGENFQSIDWVKIKTFVYNSYRV</sequence>
<dbReference type="EnsemblMetazoa" id="XM_050652930.1">
    <property type="protein sequence ID" value="XP_050508887.1"/>
    <property type="gene ID" value="LOC126886087"/>
</dbReference>
<proteinExistence type="predicted"/>
<keyword evidence="1" id="KW-0233">DNA recombination</keyword>
<feature type="region of interest" description="Disordered" evidence="2">
    <location>
        <begin position="105"/>
        <end position="144"/>
    </location>
</feature>
<dbReference type="GeneID" id="126886087"/>
<dbReference type="InterPro" id="IPR011010">
    <property type="entry name" value="DNA_brk_join_enz"/>
</dbReference>
<feature type="region of interest" description="Disordered" evidence="2">
    <location>
        <begin position="951"/>
        <end position="971"/>
    </location>
</feature>